<dbReference type="InterPro" id="IPR027417">
    <property type="entry name" value="P-loop_NTPase"/>
</dbReference>
<dbReference type="GO" id="GO:0016787">
    <property type="term" value="F:hydrolase activity"/>
    <property type="evidence" value="ECO:0007669"/>
    <property type="project" value="UniProtKB-KW"/>
</dbReference>
<organism evidence="8 9">
    <name type="scientific">Psychrobacter frigidicola</name>
    <dbReference type="NCBI Taxonomy" id="45611"/>
    <lineage>
        <taxon>Bacteria</taxon>
        <taxon>Pseudomonadati</taxon>
        <taxon>Pseudomonadota</taxon>
        <taxon>Gammaproteobacteria</taxon>
        <taxon>Moraxellales</taxon>
        <taxon>Moraxellaceae</taxon>
        <taxon>Psychrobacter</taxon>
    </lineage>
</organism>
<proteinExistence type="inferred from homology"/>
<dbReference type="Gene3D" id="3.30.1220.10">
    <property type="entry name" value="CobW-like, C-terminal domain"/>
    <property type="match status" value="1"/>
</dbReference>
<keyword evidence="1" id="KW-0547">Nucleotide-binding</keyword>
<protein>
    <recommendedName>
        <fullName evidence="7">CobW C-terminal domain-containing protein</fullName>
    </recommendedName>
</protein>
<keyword evidence="9" id="KW-1185">Reference proteome</keyword>
<comment type="similarity">
    <text evidence="4">Belongs to the SIMIBI class G3E GTPase family. ZNG1 subfamily.</text>
</comment>
<dbReference type="PANTHER" id="PTHR13748:SF62">
    <property type="entry name" value="COBW DOMAIN-CONTAINING PROTEIN"/>
    <property type="match status" value="1"/>
</dbReference>
<feature type="domain" description="CobW C-terminal" evidence="7">
    <location>
        <begin position="226"/>
        <end position="318"/>
    </location>
</feature>
<dbReference type="PANTHER" id="PTHR13748">
    <property type="entry name" value="COBW-RELATED"/>
    <property type="match status" value="1"/>
</dbReference>
<name>A0A5C7A1B2_9GAMM</name>
<reference evidence="8 9" key="1">
    <citation type="submission" date="2019-08" db="EMBL/GenBank/DDBJ databases">
        <title>Genome sequence of Psychrobacter frigidicola ACAM304 (type strain).</title>
        <authorList>
            <person name="Bowman J.P."/>
        </authorList>
    </citation>
    <scope>NUCLEOTIDE SEQUENCE [LARGE SCALE GENOMIC DNA]</scope>
    <source>
        <strain evidence="8 9">ACAM 304</strain>
    </source>
</reference>
<dbReference type="InterPro" id="IPR051316">
    <property type="entry name" value="Zinc-reg_GTPase_activator"/>
</dbReference>
<evidence type="ECO:0000256" key="2">
    <source>
        <dbReference type="ARBA" id="ARBA00022801"/>
    </source>
</evidence>
<dbReference type="GO" id="GO:0005737">
    <property type="term" value="C:cytoplasm"/>
    <property type="evidence" value="ECO:0007669"/>
    <property type="project" value="TreeGrafter"/>
</dbReference>
<evidence type="ECO:0000256" key="5">
    <source>
        <dbReference type="ARBA" id="ARBA00045658"/>
    </source>
</evidence>
<evidence type="ECO:0000256" key="1">
    <source>
        <dbReference type="ARBA" id="ARBA00022741"/>
    </source>
</evidence>
<dbReference type="EMBL" id="VORZ01000004">
    <property type="protein sequence ID" value="TXD96220.1"/>
    <property type="molecule type" value="Genomic_DNA"/>
</dbReference>
<dbReference type="RefSeq" id="WP_147224316.1">
    <property type="nucleotide sequence ID" value="NZ_CAJGYY010000001.1"/>
</dbReference>
<dbReference type="Proteomes" id="UP000321903">
    <property type="component" value="Unassembled WGS sequence"/>
</dbReference>
<evidence type="ECO:0000256" key="6">
    <source>
        <dbReference type="ARBA" id="ARBA00049117"/>
    </source>
</evidence>
<keyword evidence="3" id="KW-0143">Chaperone</keyword>
<dbReference type="Gene3D" id="3.40.50.300">
    <property type="entry name" value="P-loop containing nucleotide triphosphate hydrolases"/>
    <property type="match status" value="1"/>
</dbReference>
<dbReference type="Pfam" id="PF02492">
    <property type="entry name" value="cobW"/>
    <property type="match status" value="1"/>
</dbReference>
<evidence type="ECO:0000313" key="9">
    <source>
        <dbReference type="Proteomes" id="UP000321903"/>
    </source>
</evidence>
<dbReference type="SMART" id="SM00833">
    <property type="entry name" value="CobW_C"/>
    <property type="match status" value="1"/>
</dbReference>
<dbReference type="AlphaFoldDB" id="A0A5C7A1B2"/>
<accession>A0A5C7A1B2</accession>
<dbReference type="GO" id="GO:0000166">
    <property type="term" value="F:nucleotide binding"/>
    <property type="evidence" value="ECO:0007669"/>
    <property type="project" value="UniProtKB-KW"/>
</dbReference>
<dbReference type="OrthoDB" id="9808822at2"/>
<comment type="caution">
    <text evidence="8">The sequence shown here is derived from an EMBL/GenBank/DDBJ whole genome shotgun (WGS) entry which is preliminary data.</text>
</comment>
<comment type="catalytic activity">
    <reaction evidence="6">
        <text>GTP + H2O = GDP + phosphate + H(+)</text>
        <dbReference type="Rhea" id="RHEA:19669"/>
        <dbReference type="ChEBI" id="CHEBI:15377"/>
        <dbReference type="ChEBI" id="CHEBI:15378"/>
        <dbReference type="ChEBI" id="CHEBI:37565"/>
        <dbReference type="ChEBI" id="CHEBI:43474"/>
        <dbReference type="ChEBI" id="CHEBI:58189"/>
    </reaction>
    <physiologicalReaction direction="left-to-right" evidence="6">
        <dbReference type="Rhea" id="RHEA:19670"/>
    </physiologicalReaction>
</comment>
<evidence type="ECO:0000259" key="7">
    <source>
        <dbReference type="SMART" id="SM00833"/>
    </source>
</evidence>
<dbReference type="SUPFAM" id="SSF52540">
    <property type="entry name" value="P-loop containing nucleoside triphosphate hydrolases"/>
    <property type="match status" value="1"/>
</dbReference>
<keyword evidence="2" id="KW-0378">Hydrolase</keyword>
<dbReference type="InterPro" id="IPR011629">
    <property type="entry name" value="CobW-like_C"/>
</dbReference>
<evidence type="ECO:0000256" key="3">
    <source>
        <dbReference type="ARBA" id="ARBA00023186"/>
    </source>
</evidence>
<comment type="function">
    <text evidence="5">Zinc chaperone that directly transfers zinc cofactor to target proteins, thereby activating them. Zinc is transferred from the CXCC motif in the GTPase domain to the zinc binding site in target proteins in a process requiring GTP hydrolysis.</text>
</comment>
<sequence>MQIFQDNRLNIVLLSGYLGSGKTTWLRHALFTKVFGNAQVFTQEAAQQPVDDLLLGEAMSVTVLTGTAGTPKGREEMISALLEVAESRTSGGSIGLSIDQPDTLIIETSGLADPEEIIVAIKEHPILIYHFVLKETIIMADALHFHVALKTDALCRQQVLSADRIVIAKSEEVSEQSLSNLVSTLSKINPAAPISLSAFGVESPVPALPAPTEIYESTLTNVGASMTVVSLTIPKEVDWVGFTIWLSALLHARGDTILRVKGVLHTDEGALLLQSVRKVMQQPEVLPPDKSVSRPGDIVFIGEGMNQEALLASLSSFLEQS</sequence>
<dbReference type="InterPro" id="IPR003495">
    <property type="entry name" value="CobW/HypB/UreG_nucleotide-bd"/>
</dbReference>
<dbReference type="SUPFAM" id="SSF90002">
    <property type="entry name" value="Hypothetical protein YjiA, C-terminal domain"/>
    <property type="match status" value="1"/>
</dbReference>
<dbReference type="Pfam" id="PF07683">
    <property type="entry name" value="CobW_C"/>
    <property type="match status" value="1"/>
</dbReference>
<evidence type="ECO:0000313" key="8">
    <source>
        <dbReference type="EMBL" id="TXD96220.1"/>
    </source>
</evidence>
<gene>
    <name evidence="8" type="ORF">ES754_11340</name>
</gene>
<evidence type="ECO:0000256" key="4">
    <source>
        <dbReference type="ARBA" id="ARBA00034320"/>
    </source>
</evidence>
<dbReference type="InterPro" id="IPR036627">
    <property type="entry name" value="CobW-likC_sf"/>
</dbReference>